<dbReference type="OrthoDB" id="5862279at2759"/>
<evidence type="ECO:0000313" key="1">
    <source>
        <dbReference type="EMBL" id="KHJ85747.1"/>
    </source>
</evidence>
<evidence type="ECO:0000313" key="2">
    <source>
        <dbReference type="Proteomes" id="UP000053660"/>
    </source>
</evidence>
<accession>A0A0B1SQF5</accession>
<proteinExistence type="predicted"/>
<reference evidence="1 2" key="1">
    <citation type="submission" date="2014-03" db="EMBL/GenBank/DDBJ databases">
        <title>Draft genome of the hookworm Oesophagostomum dentatum.</title>
        <authorList>
            <person name="Mitreva M."/>
        </authorList>
    </citation>
    <scope>NUCLEOTIDE SEQUENCE [LARGE SCALE GENOMIC DNA]</scope>
    <source>
        <strain evidence="1 2">OD-Hann</strain>
    </source>
</reference>
<protein>
    <submittedName>
        <fullName evidence="1">Uncharacterized protein</fullName>
    </submittedName>
</protein>
<keyword evidence="2" id="KW-1185">Reference proteome</keyword>
<dbReference type="Pfam" id="PF07914">
    <property type="entry name" value="DUF1679"/>
    <property type="match status" value="1"/>
</dbReference>
<organism evidence="1 2">
    <name type="scientific">Oesophagostomum dentatum</name>
    <name type="common">Nodular worm</name>
    <dbReference type="NCBI Taxonomy" id="61180"/>
    <lineage>
        <taxon>Eukaryota</taxon>
        <taxon>Metazoa</taxon>
        <taxon>Ecdysozoa</taxon>
        <taxon>Nematoda</taxon>
        <taxon>Chromadorea</taxon>
        <taxon>Rhabditida</taxon>
        <taxon>Rhabditina</taxon>
        <taxon>Rhabditomorpha</taxon>
        <taxon>Strongyloidea</taxon>
        <taxon>Strongylidae</taxon>
        <taxon>Oesophagostomum</taxon>
    </lineage>
</organism>
<gene>
    <name evidence="1" type="ORF">OESDEN_14518</name>
</gene>
<name>A0A0B1SQF5_OESDE</name>
<dbReference type="Proteomes" id="UP000053660">
    <property type="component" value="Unassembled WGS sequence"/>
</dbReference>
<dbReference type="AlphaFoldDB" id="A0A0B1SQF5"/>
<dbReference type="EMBL" id="KN562724">
    <property type="protein sequence ID" value="KHJ85747.1"/>
    <property type="molecule type" value="Genomic_DNA"/>
</dbReference>
<sequence>MEYVDNAFTCHFYHKVTPEQLMDVLRAVAFLEAKSLTLKDEEKQKLESNPIKDIYSQFITPNVSIPALFLELCAT</sequence>
<dbReference type="InterPro" id="IPR012877">
    <property type="entry name" value="Dhs-27"/>
</dbReference>